<evidence type="ECO:0000256" key="2">
    <source>
        <dbReference type="ARBA" id="ARBA00009915"/>
    </source>
</evidence>
<evidence type="ECO:0000256" key="10">
    <source>
        <dbReference type="SAM" id="MobiDB-lite"/>
    </source>
</evidence>
<keyword evidence="9" id="KW-0999">Mitochondrion inner membrane</keyword>
<feature type="region of interest" description="Disordered" evidence="10">
    <location>
        <begin position="67"/>
        <end position="88"/>
    </location>
</feature>
<evidence type="ECO:0000256" key="7">
    <source>
        <dbReference type="ARBA" id="ARBA00023049"/>
    </source>
</evidence>
<evidence type="ECO:0000256" key="4">
    <source>
        <dbReference type="ARBA" id="ARBA00022670"/>
    </source>
</evidence>
<dbReference type="Proteomes" id="UP000800096">
    <property type="component" value="Unassembled WGS sequence"/>
</dbReference>
<keyword evidence="7 9" id="KW-0482">Metalloprotease</keyword>
<dbReference type="OrthoDB" id="285308at2759"/>
<keyword evidence="11" id="KW-0732">Signal</keyword>
<evidence type="ECO:0000256" key="6">
    <source>
        <dbReference type="ARBA" id="ARBA00022801"/>
    </source>
</evidence>
<feature type="signal peptide" evidence="11">
    <location>
        <begin position="1"/>
        <end position="21"/>
    </location>
</feature>
<protein>
    <recommendedName>
        <fullName evidence="3 9">Mitochondrial inner membrane protease ATP23</fullName>
        <ecNumber evidence="9">3.4.24.-</ecNumber>
    </recommendedName>
</protein>
<dbReference type="EMBL" id="ML979139">
    <property type="protein sequence ID" value="KAF1913305.1"/>
    <property type="molecule type" value="Genomic_DNA"/>
</dbReference>
<dbReference type="PANTHER" id="PTHR21711:SF0">
    <property type="entry name" value="MITOCHONDRIAL INNER MEMBRANE PROTEASE ATP23 HOMOLOG"/>
    <property type="match status" value="1"/>
</dbReference>
<keyword evidence="9" id="KW-0472">Membrane</keyword>
<proteinExistence type="inferred from homology"/>
<dbReference type="InterPro" id="IPR019165">
    <property type="entry name" value="Peptidase_M76_ATP23"/>
</dbReference>
<evidence type="ECO:0000256" key="1">
    <source>
        <dbReference type="ARBA" id="ARBA00004137"/>
    </source>
</evidence>
<evidence type="ECO:0000313" key="13">
    <source>
        <dbReference type="Proteomes" id="UP000800096"/>
    </source>
</evidence>
<feature type="chain" id="PRO_5025460745" description="Mitochondrial inner membrane protease ATP23" evidence="11">
    <location>
        <begin position="22"/>
        <end position="310"/>
    </location>
</feature>
<evidence type="ECO:0000256" key="8">
    <source>
        <dbReference type="ARBA" id="ARBA00025322"/>
    </source>
</evidence>
<keyword evidence="9" id="KW-0496">Mitochondrion</keyword>
<comment type="similarity">
    <text evidence="2 9">Belongs to the peptidase M76 family.</text>
</comment>
<keyword evidence="13" id="KW-1185">Reference proteome</keyword>
<keyword evidence="5 9" id="KW-0479">Metal-binding</keyword>
<comment type="subcellular location">
    <subcellularLocation>
        <location evidence="1 9">Mitochondrion inner membrane</location>
        <topology evidence="1 9">Peripheral membrane protein</topology>
        <orientation evidence="1 9">Intermembrane side</orientation>
    </subcellularLocation>
</comment>
<accession>A0A6A5QCL3</accession>
<keyword evidence="6 9" id="KW-0378">Hydrolase</keyword>
<dbReference type="GO" id="GO:0046872">
    <property type="term" value="F:metal ion binding"/>
    <property type="evidence" value="ECO:0007669"/>
    <property type="project" value="UniProtKB-KW"/>
</dbReference>
<reference evidence="12" key="1">
    <citation type="journal article" date="2020" name="Stud. Mycol.">
        <title>101 Dothideomycetes genomes: a test case for predicting lifestyles and emergence of pathogens.</title>
        <authorList>
            <person name="Haridas S."/>
            <person name="Albert R."/>
            <person name="Binder M."/>
            <person name="Bloem J."/>
            <person name="Labutti K."/>
            <person name="Salamov A."/>
            <person name="Andreopoulos B."/>
            <person name="Baker S."/>
            <person name="Barry K."/>
            <person name="Bills G."/>
            <person name="Bluhm B."/>
            <person name="Cannon C."/>
            <person name="Castanera R."/>
            <person name="Culley D."/>
            <person name="Daum C."/>
            <person name="Ezra D."/>
            <person name="Gonzalez J."/>
            <person name="Henrissat B."/>
            <person name="Kuo A."/>
            <person name="Liang C."/>
            <person name="Lipzen A."/>
            <person name="Lutzoni F."/>
            <person name="Magnuson J."/>
            <person name="Mondo S."/>
            <person name="Nolan M."/>
            <person name="Ohm R."/>
            <person name="Pangilinan J."/>
            <person name="Park H.-J."/>
            <person name="Ramirez L."/>
            <person name="Alfaro M."/>
            <person name="Sun H."/>
            <person name="Tritt A."/>
            <person name="Yoshinaga Y."/>
            <person name="Zwiers L.-H."/>
            <person name="Turgeon B."/>
            <person name="Goodwin S."/>
            <person name="Spatafora J."/>
            <person name="Crous P."/>
            <person name="Grigoriev I."/>
        </authorList>
    </citation>
    <scope>NUCLEOTIDE SEQUENCE</scope>
    <source>
        <strain evidence="12">HMLAC05119</strain>
    </source>
</reference>
<keyword evidence="4 9" id="KW-0645">Protease</keyword>
<evidence type="ECO:0000256" key="11">
    <source>
        <dbReference type="SAM" id="SignalP"/>
    </source>
</evidence>
<organism evidence="12 13">
    <name type="scientific">Ampelomyces quisqualis</name>
    <name type="common">Powdery mildew agent</name>
    <dbReference type="NCBI Taxonomy" id="50730"/>
    <lineage>
        <taxon>Eukaryota</taxon>
        <taxon>Fungi</taxon>
        <taxon>Dikarya</taxon>
        <taxon>Ascomycota</taxon>
        <taxon>Pezizomycotina</taxon>
        <taxon>Dothideomycetes</taxon>
        <taxon>Pleosporomycetidae</taxon>
        <taxon>Pleosporales</taxon>
        <taxon>Pleosporineae</taxon>
        <taxon>Phaeosphaeriaceae</taxon>
        <taxon>Ampelomyces</taxon>
    </lineage>
</organism>
<dbReference type="EC" id="3.4.24.-" evidence="9"/>
<comment type="function">
    <text evidence="8">Has a dual role in the assembly of mitochondrial ATPase. Acts as a protease that removes N-terminal residues of mitochondrial ATPase CF(0) subunit 6 at the intermembrane space side. Also involved in the correct assembly of the membrane-embedded ATPase CF(0) particle, probably mediating association of subunit 6 with the subunit 9 ring.</text>
</comment>
<evidence type="ECO:0000256" key="9">
    <source>
        <dbReference type="RuleBase" id="RU364057"/>
    </source>
</evidence>
<evidence type="ECO:0000313" key="12">
    <source>
        <dbReference type="EMBL" id="KAF1913305.1"/>
    </source>
</evidence>
<dbReference type="GO" id="GO:0033615">
    <property type="term" value="P:mitochondrial proton-transporting ATP synthase complex assembly"/>
    <property type="evidence" value="ECO:0007669"/>
    <property type="project" value="TreeGrafter"/>
</dbReference>
<gene>
    <name evidence="12" type="ORF">BDU57DRAFT_522138</name>
</gene>
<dbReference type="Pfam" id="PF09768">
    <property type="entry name" value="Peptidase_M76"/>
    <property type="match status" value="1"/>
</dbReference>
<name>A0A6A5QCL3_AMPQU</name>
<sequence>MTTVSWPGSLRMWTAIAATLGCEITTRGARTSPPHVELRLAPAVQQHFALPLHLHYTHPPTPALYTPPAMSNPQTAPDGASLTAMSSPPPQKLDPTYYTWSSTFSILLGRMTGRRDIPLEQNYFSEMDALKADSMCARCEANRAYLLQYSPIVTFLQDEVRKLGGHLHDGNMLCRMCTHEQSGGFSLDHGILLCANKFRNRGHQEDTMAHEMVHAWDHLKFKVENDNLRHQACLEIRASTLSGECRFTREFFTKNQWRITEQLQHCVRRRATLSMMARPGVKDEKMAGDIVNQVWEACFRDTRPFDEIYR</sequence>
<dbReference type="GO" id="GO:0034982">
    <property type="term" value="P:mitochondrial protein processing"/>
    <property type="evidence" value="ECO:0007669"/>
    <property type="project" value="TreeGrafter"/>
</dbReference>
<evidence type="ECO:0000256" key="5">
    <source>
        <dbReference type="ARBA" id="ARBA00022723"/>
    </source>
</evidence>
<dbReference type="GO" id="GO:0004222">
    <property type="term" value="F:metalloendopeptidase activity"/>
    <property type="evidence" value="ECO:0007669"/>
    <property type="project" value="InterPro"/>
</dbReference>
<dbReference type="GO" id="GO:0005743">
    <property type="term" value="C:mitochondrial inner membrane"/>
    <property type="evidence" value="ECO:0007669"/>
    <property type="project" value="UniProtKB-SubCell"/>
</dbReference>
<dbReference type="AlphaFoldDB" id="A0A6A5QCL3"/>
<dbReference type="PANTHER" id="PTHR21711">
    <property type="entry name" value="MITOCHONDRIAL INNER MEMBRANE PROTEASE"/>
    <property type="match status" value="1"/>
</dbReference>
<evidence type="ECO:0000256" key="3">
    <source>
        <dbReference type="ARBA" id="ARBA00014615"/>
    </source>
</evidence>